<name>L1ICI0_GUITC</name>
<accession>L1ICI0</accession>
<dbReference type="PaxDb" id="55529-EKX33550"/>
<organism evidence="3">
    <name type="scientific">Guillardia theta (strain CCMP2712)</name>
    <name type="common">Cryptophyte</name>
    <dbReference type="NCBI Taxonomy" id="905079"/>
    <lineage>
        <taxon>Eukaryota</taxon>
        <taxon>Cryptophyceae</taxon>
        <taxon>Pyrenomonadales</taxon>
        <taxon>Geminigeraceae</taxon>
        <taxon>Guillardia</taxon>
    </lineage>
</organism>
<dbReference type="KEGG" id="gtt:GUITHDRAFT_120240"/>
<sequence length="346" mass="41604">MTRLMFGIPVKASSVMREQASKQVSHARAVFSHRRPPSHKQAPREKKQFHPMPTQTTAEDIGFNNVSSRSSSSKKEIVSKSVLFLKMMDERNLMRRQRREELKIKHEQSRKARIEMEQEKERMDMLQQQEQKRLDIEKDREKQLLKIQKDLQVEILKEQQRQRLHLARLHHNRSCLIFSGIRPWFQYVSLQRKLRDQWCYQRMCSRYFKLCVFAFSEQKRRMFNRLKSRCTALDPIFDELLRTKIQTLLQTFVARWSSVAKAQLHDHNIKSLSFKIAWVEKEKTRLLVDSFQLWLMLLEESKVIKERQILRDELRCTARSYLSSLRNGQLEMMFLLCYSATILEQI</sequence>
<feature type="coiled-coil region" evidence="1">
    <location>
        <begin position="99"/>
        <end position="146"/>
    </location>
</feature>
<reference evidence="4" key="3">
    <citation type="submission" date="2016-03" db="UniProtKB">
        <authorList>
            <consortium name="EnsemblProtists"/>
        </authorList>
    </citation>
    <scope>IDENTIFICATION</scope>
</reference>
<dbReference type="AlphaFoldDB" id="L1ICI0"/>
<dbReference type="Proteomes" id="UP000011087">
    <property type="component" value="Unassembled WGS sequence"/>
</dbReference>
<proteinExistence type="predicted"/>
<evidence type="ECO:0000256" key="2">
    <source>
        <dbReference type="SAM" id="MobiDB-lite"/>
    </source>
</evidence>
<keyword evidence="1" id="KW-0175">Coiled coil</keyword>
<feature type="region of interest" description="Disordered" evidence="2">
    <location>
        <begin position="28"/>
        <end position="72"/>
    </location>
</feature>
<keyword evidence="5" id="KW-1185">Reference proteome</keyword>
<dbReference type="RefSeq" id="XP_005820530.1">
    <property type="nucleotide sequence ID" value="XM_005820473.1"/>
</dbReference>
<evidence type="ECO:0000313" key="3">
    <source>
        <dbReference type="EMBL" id="EKX33550.1"/>
    </source>
</evidence>
<evidence type="ECO:0000313" key="4">
    <source>
        <dbReference type="EnsemblProtists" id="EKX33550"/>
    </source>
</evidence>
<dbReference type="EMBL" id="JH993137">
    <property type="protein sequence ID" value="EKX33550.1"/>
    <property type="molecule type" value="Genomic_DNA"/>
</dbReference>
<reference evidence="3 5" key="1">
    <citation type="journal article" date="2012" name="Nature">
        <title>Algal genomes reveal evolutionary mosaicism and the fate of nucleomorphs.</title>
        <authorList>
            <consortium name="DOE Joint Genome Institute"/>
            <person name="Curtis B.A."/>
            <person name="Tanifuji G."/>
            <person name="Burki F."/>
            <person name="Gruber A."/>
            <person name="Irimia M."/>
            <person name="Maruyama S."/>
            <person name="Arias M.C."/>
            <person name="Ball S.G."/>
            <person name="Gile G.H."/>
            <person name="Hirakawa Y."/>
            <person name="Hopkins J.F."/>
            <person name="Kuo A."/>
            <person name="Rensing S.A."/>
            <person name="Schmutz J."/>
            <person name="Symeonidi A."/>
            <person name="Elias M."/>
            <person name="Eveleigh R.J."/>
            <person name="Herman E.K."/>
            <person name="Klute M.J."/>
            <person name="Nakayama T."/>
            <person name="Obornik M."/>
            <person name="Reyes-Prieto A."/>
            <person name="Armbrust E.V."/>
            <person name="Aves S.J."/>
            <person name="Beiko R.G."/>
            <person name="Coutinho P."/>
            <person name="Dacks J.B."/>
            <person name="Durnford D.G."/>
            <person name="Fast N.M."/>
            <person name="Green B.R."/>
            <person name="Grisdale C.J."/>
            <person name="Hempel F."/>
            <person name="Henrissat B."/>
            <person name="Hoppner M.P."/>
            <person name="Ishida K."/>
            <person name="Kim E."/>
            <person name="Koreny L."/>
            <person name="Kroth P.G."/>
            <person name="Liu Y."/>
            <person name="Malik S.B."/>
            <person name="Maier U.G."/>
            <person name="McRose D."/>
            <person name="Mock T."/>
            <person name="Neilson J.A."/>
            <person name="Onodera N.T."/>
            <person name="Poole A.M."/>
            <person name="Pritham E.J."/>
            <person name="Richards T.A."/>
            <person name="Rocap G."/>
            <person name="Roy S.W."/>
            <person name="Sarai C."/>
            <person name="Schaack S."/>
            <person name="Shirato S."/>
            <person name="Slamovits C.H."/>
            <person name="Spencer D.F."/>
            <person name="Suzuki S."/>
            <person name="Worden A.Z."/>
            <person name="Zauner S."/>
            <person name="Barry K."/>
            <person name="Bell C."/>
            <person name="Bharti A.K."/>
            <person name="Crow J.A."/>
            <person name="Grimwood J."/>
            <person name="Kramer R."/>
            <person name="Lindquist E."/>
            <person name="Lucas S."/>
            <person name="Salamov A."/>
            <person name="McFadden G.I."/>
            <person name="Lane C.E."/>
            <person name="Keeling P.J."/>
            <person name="Gray M.W."/>
            <person name="Grigoriev I.V."/>
            <person name="Archibald J.M."/>
        </authorList>
    </citation>
    <scope>NUCLEOTIDE SEQUENCE</scope>
    <source>
        <strain evidence="3 5">CCMP2712</strain>
    </source>
</reference>
<evidence type="ECO:0000313" key="5">
    <source>
        <dbReference type="Proteomes" id="UP000011087"/>
    </source>
</evidence>
<dbReference type="GeneID" id="17290308"/>
<reference evidence="5" key="2">
    <citation type="submission" date="2012-11" db="EMBL/GenBank/DDBJ databases">
        <authorList>
            <person name="Kuo A."/>
            <person name="Curtis B.A."/>
            <person name="Tanifuji G."/>
            <person name="Burki F."/>
            <person name="Gruber A."/>
            <person name="Irimia M."/>
            <person name="Maruyama S."/>
            <person name="Arias M.C."/>
            <person name="Ball S.G."/>
            <person name="Gile G.H."/>
            <person name="Hirakawa Y."/>
            <person name="Hopkins J.F."/>
            <person name="Rensing S.A."/>
            <person name="Schmutz J."/>
            <person name="Symeonidi A."/>
            <person name="Elias M."/>
            <person name="Eveleigh R.J."/>
            <person name="Herman E.K."/>
            <person name="Klute M.J."/>
            <person name="Nakayama T."/>
            <person name="Obornik M."/>
            <person name="Reyes-Prieto A."/>
            <person name="Armbrust E.V."/>
            <person name="Aves S.J."/>
            <person name="Beiko R.G."/>
            <person name="Coutinho P."/>
            <person name="Dacks J.B."/>
            <person name="Durnford D.G."/>
            <person name="Fast N.M."/>
            <person name="Green B.R."/>
            <person name="Grisdale C."/>
            <person name="Hempe F."/>
            <person name="Henrissat B."/>
            <person name="Hoppner M.P."/>
            <person name="Ishida K.-I."/>
            <person name="Kim E."/>
            <person name="Koreny L."/>
            <person name="Kroth P.G."/>
            <person name="Liu Y."/>
            <person name="Malik S.-B."/>
            <person name="Maier U.G."/>
            <person name="McRose D."/>
            <person name="Mock T."/>
            <person name="Neilson J.A."/>
            <person name="Onodera N.T."/>
            <person name="Poole A.M."/>
            <person name="Pritham E.J."/>
            <person name="Richards T.A."/>
            <person name="Rocap G."/>
            <person name="Roy S.W."/>
            <person name="Sarai C."/>
            <person name="Schaack S."/>
            <person name="Shirato S."/>
            <person name="Slamovits C.H."/>
            <person name="Spencer D.F."/>
            <person name="Suzuki S."/>
            <person name="Worden A.Z."/>
            <person name="Zauner S."/>
            <person name="Barry K."/>
            <person name="Bell C."/>
            <person name="Bharti A.K."/>
            <person name="Crow J.A."/>
            <person name="Grimwood J."/>
            <person name="Kramer R."/>
            <person name="Lindquist E."/>
            <person name="Lucas S."/>
            <person name="Salamov A."/>
            <person name="McFadden G.I."/>
            <person name="Lane C.E."/>
            <person name="Keeling P.J."/>
            <person name="Gray M.W."/>
            <person name="Grigoriev I.V."/>
            <person name="Archibald J.M."/>
        </authorList>
    </citation>
    <scope>NUCLEOTIDE SEQUENCE</scope>
    <source>
        <strain evidence="5">CCMP2712</strain>
    </source>
</reference>
<dbReference type="EnsemblProtists" id="EKX33550">
    <property type="protein sequence ID" value="EKX33550"/>
    <property type="gene ID" value="GUITHDRAFT_120240"/>
</dbReference>
<gene>
    <name evidence="3" type="ORF">GUITHDRAFT_120240</name>
</gene>
<protein>
    <submittedName>
        <fullName evidence="3 4">Uncharacterized protein</fullName>
    </submittedName>
</protein>
<dbReference type="HOGENOM" id="CLU_802785_0_0_1"/>
<evidence type="ECO:0000256" key="1">
    <source>
        <dbReference type="SAM" id="Coils"/>
    </source>
</evidence>